<evidence type="ECO:0000256" key="1">
    <source>
        <dbReference type="SAM" id="SignalP"/>
    </source>
</evidence>
<keyword evidence="3" id="KW-1185">Reference proteome</keyword>
<feature type="signal peptide" evidence="1">
    <location>
        <begin position="1"/>
        <end position="23"/>
    </location>
</feature>
<accession>A0ABU0YJX6</accession>
<sequence>MRRRQRSLGSVLAYALLLNALFAAVFNVQAIAAAIDPLAVAATCDSSGSGGDPIQHNNRHQPDCTLCSTACPMAGSMPSLGGAVAVAVPPPAVFVLHVSAHRASSIDPPSIYVSDTGAQAPPAIG</sequence>
<evidence type="ECO:0000313" key="3">
    <source>
        <dbReference type="Proteomes" id="UP001230156"/>
    </source>
</evidence>
<reference evidence="3" key="1">
    <citation type="submission" date="2023-08" db="EMBL/GenBank/DDBJ databases">
        <title>Rhodospirillaceae gen. nov., a novel taxon isolated from the Yangtze River Yuezi River estuary sludge.</title>
        <authorList>
            <person name="Ruan L."/>
        </authorList>
    </citation>
    <scope>NUCLEOTIDE SEQUENCE [LARGE SCALE GENOMIC DNA]</scope>
    <source>
        <strain evidence="3">R-7</strain>
    </source>
</reference>
<proteinExistence type="predicted"/>
<comment type="caution">
    <text evidence="2">The sequence shown here is derived from an EMBL/GenBank/DDBJ whole genome shotgun (WGS) entry which is preliminary data.</text>
</comment>
<gene>
    <name evidence="2" type="ORF">Q8A70_05175</name>
</gene>
<protein>
    <recommendedName>
        <fullName evidence="4">DUF2946 domain-containing protein</fullName>
    </recommendedName>
</protein>
<dbReference type="RefSeq" id="WP_379954453.1">
    <property type="nucleotide sequence ID" value="NZ_JAUYVI010000002.1"/>
</dbReference>
<name>A0ABU0YJX6_9PROT</name>
<dbReference type="EMBL" id="JAUYVI010000002">
    <property type="protein sequence ID" value="MDQ7247043.1"/>
    <property type="molecule type" value="Genomic_DNA"/>
</dbReference>
<evidence type="ECO:0000313" key="2">
    <source>
        <dbReference type="EMBL" id="MDQ7247043.1"/>
    </source>
</evidence>
<keyword evidence="1" id="KW-0732">Signal</keyword>
<organism evidence="2 3">
    <name type="scientific">Dongia sedimenti</name>
    <dbReference type="NCBI Taxonomy" id="3064282"/>
    <lineage>
        <taxon>Bacteria</taxon>
        <taxon>Pseudomonadati</taxon>
        <taxon>Pseudomonadota</taxon>
        <taxon>Alphaproteobacteria</taxon>
        <taxon>Rhodospirillales</taxon>
        <taxon>Dongiaceae</taxon>
        <taxon>Dongia</taxon>
    </lineage>
</organism>
<dbReference type="Proteomes" id="UP001230156">
    <property type="component" value="Unassembled WGS sequence"/>
</dbReference>
<feature type="chain" id="PRO_5045449706" description="DUF2946 domain-containing protein" evidence="1">
    <location>
        <begin position="24"/>
        <end position="125"/>
    </location>
</feature>
<evidence type="ECO:0008006" key="4">
    <source>
        <dbReference type="Google" id="ProtNLM"/>
    </source>
</evidence>